<accession>A0ABT4L9I9</accession>
<gene>
    <name evidence="2" type="ORF">O0955_11270</name>
</gene>
<dbReference type="PROSITE" id="PS51257">
    <property type="entry name" value="PROKAR_LIPOPROTEIN"/>
    <property type="match status" value="1"/>
</dbReference>
<feature type="region of interest" description="Disordered" evidence="1">
    <location>
        <begin position="267"/>
        <end position="286"/>
    </location>
</feature>
<name>A0ABT4L9I9_9SPHI</name>
<evidence type="ECO:0000256" key="1">
    <source>
        <dbReference type="SAM" id="MobiDB-lite"/>
    </source>
</evidence>
<evidence type="ECO:0000313" key="2">
    <source>
        <dbReference type="EMBL" id="MCZ4244581.1"/>
    </source>
</evidence>
<reference evidence="2" key="1">
    <citation type="submission" date="2022-12" db="EMBL/GenBank/DDBJ databases">
        <title>Genome sequence of HCMS5-2.</title>
        <authorList>
            <person name="Woo H."/>
        </authorList>
    </citation>
    <scope>NUCLEOTIDE SEQUENCE</scope>
    <source>
        <strain evidence="2">HCMS5-2</strain>
    </source>
</reference>
<evidence type="ECO:0008006" key="4">
    <source>
        <dbReference type="Google" id="ProtNLM"/>
    </source>
</evidence>
<dbReference type="EMBL" id="JAPWGM010000003">
    <property type="protein sequence ID" value="MCZ4244581.1"/>
    <property type="molecule type" value="Genomic_DNA"/>
</dbReference>
<dbReference type="PANTHER" id="PTHR41339:SF1">
    <property type="entry name" value="SECRETED PROTEIN"/>
    <property type="match status" value="1"/>
</dbReference>
<dbReference type="PANTHER" id="PTHR41339">
    <property type="entry name" value="LIPL48"/>
    <property type="match status" value="1"/>
</dbReference>
<protein>
    <recommendedName>
        <fullName evidence="4">T9SS C-terminal target domain-containing protein</fullName>
    </recommendedName>
</protein>
<dbReference type="Proteomes" id="UP001144347">
    <property type="component" value="Unassembled WGS sequence"/>
</dbReference>
<dbReference type="SUPFAM" id="SSF51126">
    <property type="entry name" value="Pectin lyase-like"/>
    <property type="match status" value="1"/>
</dbReference>
<sequence>MKNQFVLLALSVVLFSTSCKKNVIVESPSTEVPNGGTASNVVEVSGEISASTTWSASKIYLLKGFVFVSNGATLTIEPGTIIKGDKATKGTLIITRGSKINATGTVDKPIVFTSGLAAGARSQGDWGGVILLGKAPVNQGTDVKIEGGLVQPAGKDEKAYIYYGGTDVADNSGIMKYVRIEYAGIAYSVDNEINGLTMGGVGNGTTLDYIQVYRSGDDAFEWFGGTVNAKHLLAIGTWDDDFDTDFGYSGNVQFALAQRVSTVADQSQSNGFESDNNGSGTDQTPKTSAVFSNVTVLGPIRAAGGAYNANFYHGAQIRRNSSISILNSVISGFPIGIYIDDTKVVTAGSTSANFTSGNMVIANNLIYGTKTTEVSVSNTAAAVAIEAKLRADNTFAQTTFAGSLFGNPYLYASDFGAGATLGTANFTLAGNSAAATGASFTNAKVSGSFFTPVAYKGAFGSENWAAGWAESDAQVLPYTTPGAVK</sequence>
<comment type="caution">
    <text evidence="2">The sequence shown here is derived from an EMBL/GenBank/DDBJ whole genome shotgun (WGS) entry which is preliminary data.</text>
</comment>
<dbReference type="RefSeq" id="WP_269427641.1">
    <property type="nucleotide sequence ID" value="NZ_JAPWGM010000003.1"/>
</dbReference>
<organism evidence="2 3">
    <name type="scientific">Pedobacter punctiformis</name>
    <dbReference type="NCBI Taxonomy" id="3004097"/>
    <lineage>
        <taxon>Bacteria</taxon>
        <taxon>Pseudomonadati</taxon>
        <taxon>Bacteroidota</taxon>
        <taxon>Sphingobacteriia</taxon>
        <taxon>Sphingobacteriales</taxon>
        <taxon>Sphingobacteriaceae</taxon>
        <taxon>Pedobacter</taxon>
    </lineage>
</organism>
<evidence type="ECO:0000313" key="3">
    <source>
        <dbReference type="Proteomes" id="UP001144347"/>
    </source>
</evidence>
<keyword evidence="3" id="KW-1185">Reference proteome</keyword>
<dbReference type="InterPro" id="IPR011050">
    <property type="entry name" value="Pectin_lyase_fold/virulence"/>
</dbReference>
<proteinExistence type="predicted"/>